<sequence>MTEYAAYSRGAEGAFARRGTGGHAAPPPSPNLALHPVMDLETGTVVAVSAPAPAGRVTDLESDVDRAILAANATTQRETLLPLHVALRAATLTDDRGIDRLHQTFMSMGRRPSGVIISVSGLFAGMPPQEAVARLGRLRATGYLIAIERAADLPARFLAEVAPSVLALDPELARRASADPRRAALVDALVSLGRRTGGHVLAPGVVHDEQLVKLRGLGVRLAQGPLLAAPDWRPGMPVTVRLGPRETDRLGPRVTEFMLPAAVMADTVTADEVFSAFNAEPTTTSVVLVDPAQRPRYTVDRTRFLLKLAGAYGHALHSHKPAARLADQPRPVPRTVPAIAALRAAGDDTSRVYDDLVVVDEVGRCLGIVRVGDLIRSLSALERRTAS</sequence>
<dbReference type="AlphaFoldDB" id="A0A9W6RM14"/>
<evidence type="ECO:0000313" key="2">
    <source>
        <dbReference type="EMBL" id="GLY76497.1"/>
    </source>
</evidence>
<dbReference type="SUPFAM" id="SSF141868">
    <property type="entry name" value="EAL domain-like"/>
    <property type="match status" value="1"/>
</dbReference>
<proteinExistence type="predicted"/>
<accession>A0A9W6RM14</accession>
<dbReference type="Proteomes" id="UP001165135">
    <property type="component" value="Unassembled WGS sequence"/>
</dbReference>
<dbReference type="SMART" id="SM00052">
    <property type="entry name" value="EAL"/>
    <property type="match status" value="1"/>
</dbReference>
<gene>
    <name evidence="2" type="ORF">Airi01_047640</name>
</gene>
<feature type="domain" description="EAL" evidence="1">
    <location>
        <begin position="1"/>
        <end position="244"/>
    </location>
</feature>
<protein>
    <recommendedName>
        <fullName evidence="1">EAL domain-containing protein</fullName>
    </recommendedName>
</protein>
<organism evidence="2 3">
    <name type="scientific">Actinoallomurus iriomotensis</name>
    <dbReference type="NCBI Taxonomy" id="478107"/>
    <lineage>
        <taxon>Bacteria</taxon>
        <taxon>Bacillati</taxon>
        <taxon>Actinomycetota</taxon>
        <taxon>Actinomycetes</taxon>
        <taxon>Streptosporangiales</taxon>
        <taxon>Thermomonosporaceae</taxon>
        <taxon>Actinoallomurus</taxon>
    </lineage>
</organism>
<evidence type="ECO:0000313" key="3">
    <source>
        <dbReference type="Proteomes" id="UP001165135"/>
    </source>
</evidence>
<dbReference type="RefSeq" id="WP_285624917.1">
    <property type="nucleotide sequence ID" value="NZ_BSTJ01000005.1"/>
</dbReference>
<dbReference type="Gene3D" id="3.20.20.450">
    <property type="entry name" value="EAL domain"/>
    <property type="match status" value="1"/>
</dbReference>
<dbReference type="PROSITE" id="PS50883">
    <property type="entry name" value="EAL"/>
    <property type="match status" value="1"/>
</dbReference>
<dbReference type="Pfam" id="PF00563">
    <property type="entry name" value="EAL"/>
    <property type="match status" value="1"/>
</dbReference>
<dbReference type="CDD" id="cd01948">
    <property type="entry name" value="EAL"/>
    <property type="match status" value="1"/>
</dbReference>
<dbReference type="EMBL" id="BSTJ01000005">
    <property type="protein sequence ID" value="GLY76497.1"/>
    <property type="molecule type" value="Genomic_DNA"/>
</dbReference>
<dbReference type="InterPro" id="IPR001633">
    <property type="entry name" value="EAL_dom"/>
</dbReference>
<name>A0A9W6RM14_9ACTN</name>
<comment type="caution">
    <text evidence="2">The sequence shown here is derived from an EMBL/GenBank/DDBJ whole genome shotgun (WGS) entry which is preliminary data.</text>
</comment>
<reference evidence="2" key="1">
    <citation type="submission" date="2023-03" db="EMBL/GenBank/DDBJ databases">
        <title>Actinoallomurus iriomotensis NBRC 103681.</title>
        <authorList>
            <person name="Ichikawa N."/>
            <person name="Sato H."/>
            <person name="Tonouchi N."/>
        </authorList>
    </citation>
    <scope>NUCLEOTIDE SEQUENCE</scope>
    <source>
        <strain evidence="2">NBRC 103681</strain>
    </source>
</reference>
<dbReference type="InterPro" id="IPR035919">
    <property type="entry name" value="EAL_sf"/>
</dbReference>
<evidence type="ECO:0000259" key="1">
    <source>
        <dbReference type="PROSITE" id="PS50883"/>
    </source>
</evidence>